<feature type="region of interest" description="Disordered" evidence="2">
    <location>
        <begin position="479"/>
        <end position="501"/>
    </location>
</feature>
<evidence type="ECO:0000259" key="5">
    <source>
        <dbReference type="Pfam" id="PF13399"/>
    </source>
</evidence>
<protein>
    <submittedName>
        <fullName evidence="6">LCP family protein</fullName>
    </submittedName>
</protein>
<dbReference type="Gene3D" id="3.40.630.190">
    <property type="entry name" value="LCP protein"/>
    <property type="match status" value="1"/>
</dbReference>
<feature type="compositionally biased region" description="Basic and acidic residues" evidence="2">
    <location>
        <begin position="1"/>
        <end position="11"/>
    </location>
</feature>
<gene>
    <name evidence="6" type="ORF">M6B22_11570</name>
</gene>
<evidence type="ECO:0000313" key="7">
    <source>
        <dbReference type="Proteomes" id="UP001164693"/>
    </source>
</evidence>
<feature type="region of interest" description="Disordered" evidence="2">
    <location>
        <begin position="1"/>
        <end position="31"/>
    </location>
</feature>
<dbReference type="EMBL" id="CP097463">
    <property type="protein sequence ID" value="WAX55196.1"/>
    <property type="molecule type" value="Genomic_DNA"/>
</dbReference>
<reference evidence="6" key="1">
    <citation type="submission" date="2022-05" db="EMBL/GenBank/DDBJ databases">
        <title>Jatrophihabitans sp. SB3-54 whole genome sequence.</title>
        <authorList>
            <person name="Suh M.K."/>
            <person name="Eom M.K."/>
            <person name="Kim J.S."/>
            <person name="Kim H.S."/>
            <person name="Do H.E."/>
            <person name="Shin Y.K."/>
            <person name="Lee J.-S."/>
        </authorList>
    </citation>
    <scope>NUCLEOTIDE SEQUENCE</scope>
    <source>
        <strain evidence="6">SB3-54</strain>
    </source>
</reference>
<evidence type="ECO:0000256" key="1">
    <source>
        <dbReference type="ARBA" id="ARBA00006068"/>
    </source>
</evidence>
<evidence type="ECO:0000256" key="2">
    <source>
        <dbReference type="SAM" id="MobiDB-lite"/>
    </source>
</evidence>
<accession>A0ABY7JRK3</accession>
<keyword evidence="7" id="KW-1185">Reference proteome</keyword>
<dbReference type="Proteomes" id="UP001164693">
    <property type="component" value="Chromosome"/>
</dbReference>
<evidence type="ECO:0000256" key="3">
    <source>
        <dbReference type="SAM" id="Phobius"/>
    </source>
</evidence>
<keyword evidence="3" id="KW-0472">Membrane</keyword>
<dbReference type="Gene3D" id="3.30.70.2390">
    <property type="match status" value="1"/>
</dbReference>
<sequence length="501" mass="52374">MPHRSPSEPDNAHLPSHASDEVGGGRHRGMARDSGAWVAGRMGAKVLGALLSVALLLGFGYGWWNYRNLNQNLHVIPISKPTPAGHKDIDGKDQNILVVGNDDRSNMTDAEVRQLKVGRDGGSLATDTMMIVHVPANGKNAALISLPRDAYVAIPGHGMNKLNSAYATGYTNTSGSSDQKRGAGATLLMQTVTNLTGLTLDNFVQVDLLGFVRISNAIHGVTVNLCNAVDDTVAHNRAIGSDGGSGLVLSAGKHEISGVTALEFVRQRHGLPNGDLDRAARQRYFLTAAFRKIASAGTLLNPGRLNGLISAVTKSLYVGPGFNVLNFAQQISGLNANNIKGQTIPFVRFDTTDVGSVEIVDPAQVKQFVKNLLGSGQDVLGPVQAADPASVTVAVLNGGKTNGAAQTNAARLQAYGFHATYSTQGTTLDATTIRYADGMQAQAKALAAYLPKTVVFEKSAVTQLTLVLGADGLAVRAKASGSTTPSKATKAPKPIDAGCIN</sequence>
<keyword evidence="3" id="KW-1133">Transmembrane helix</keyword>
<dbReference type="InterPro" id="IPR050922">
    <property type="entry name" value="LytR/CpsA/Psr_CW_biosynth"/>
</dbReference>
<dbReference type="PANTHER" id="PTHR33392">
    <property type="entry name" value="POLYISOPRENYL-TEICHOIC ACID--PEPTIDOGLYCAN TEICHOIC ACID TRANSFERASE TAGU"/>
    <property type="match status" value="1"/>
</dbReference>
<dbReference type="InterPro" id="IPR004474">
    <property type="entry name" value="LytR_CpsA_psr"/>
</dbReference>
<proteinExistence type="inferred from homology"/>
<dbReference type="NCBIfam" id="TIGR00350">
    <property type="entry name" value="lytR_cpsA_psr"/>
    <property type="match status" value="1"/>
</dbReference>
<dbReference type="InterPro" id="IPR027381">
    <property type="entry name" value="LytR/CpsA/Psr_C"/>
</dbReference>
<name>A0ABY7JRK3_9ACTN</name>
<feature type="transmembrane region" description="Helical" evidence="3">
    <location>
        <begin position="46"/>
        <end position="64"/>
    </location>
</feature>
<dbReference type="Pfam" id="PF03816">
    <property type="entry name" value="LytR_cpsA_psr"/>
    <property type="match status" value="1"/>
</dbReference>
<dbReference type="RefSeq" id="WP_269441699.1">
    <property type="nucleotide sequence ID" value="NZ_CP097463.1"/>
</dbReference>
<evidence type="ECO:0000313" key="6">
    <source>
        <dbReference type="EMBL" id="WAX55196.1"/>
    </source>
</evidence>
<evidence type="ECO:0000259" key="4">
    <source>
        <dbReference type="Pfam" id="PF03816"/>
    </source>
</evidence>
<comment type="similarity">
    <text evidence="1">Belongs to the LytR/CpsA/Psr (LCP) family.</text>
</comment>
<dbReference type="Pfam" id="PF13399">
    <property type="entry name" value="LytR_C"/>
    <property type="match status" value="1"/>
</dbReference>
<feature type="domain" description="LytR/CpsA/Psr regulator C-terminal" evidence="5">
    <location>
        <begin position="390"/>
        <end position="471"/>
    </location>
</feature>
<organism evidence="6 7">
    <name type="scientific">Jatrophihabitans cynanchi</name>
    <dbReference type="NCBI Taxonomy" id="2944128"/>
    <lineage>
        <taxon>Bacteria</taxon>
        <taxon>Bacillati</taxon>
        <taxon>Actinomycetota</taxon>
        <taxon>Actinomycetes</taxon>
        <taxon>Jatrophihabitantales</taxon>
        <taxon>Jatrophihabitantaceae</taxon>
        <taxon>Jatrophihabitans</taxon>
    </lineage>
</organism>
<dbReference type="PANTHER" id="PTHR33392:SF6">
    <property type="entry name" value="POLYISOPRENYL-TEICHOIC ACID--PEPTIDOGLYCAN TEICHOIC ACID TRANSFERASE TAGU"/>
    <property type="match status" value="1"/>
</dbReference>
<feature type="domain" description="Cell envelope-related transcriptional attenuator" evidence="4">
    <location>
        <begin position="126"/>
        <end position="294"/>
    </location>
</feature>
<keyword evidence="3" id="KW-0812">Transmembrane</keyword>